<keyword evidence="3" id="KW-1185">Reference proteome</keyword>
<organism evidence="2 3">
    <name type="scientific">Rhipicephalus microplus</name>
    <name type="common">Cattle tick</name>
    <name type="synonym">Boophilus microplus</name>
    <dbReference type="NCBI Taxonomy" id="6941"/>
    <lineage>
        <taxon>Eukaryota</taxon>
        <taxon>Metazoa</taxon>
        <taxon>Ecdysozoa</taxon>
        <taxon>Arthropoda</taxon>
        <taxon>Chelicerata</taxon>
        <taxon>Arachnida</taxon>
        <taxon>Acari</taxon>
        <taxon>Parasitiformes</taxon>
        <taxon>Ixodida</taxon>
        <taxon>Ixodoidea</taxon>
        <taxon>Ixodidae</taxon>
        <taxon>Rhipicephalinae</taxon>
        <taxon>Rhipicephalus</taxon>
        <taxon>Boophilus</taxon>
    </lineage>
</organism>
<protein>
    <submittedName>
        <fullName evidence="2">Uncharacterized protein</fullName>
    </submittedName>
</protein>
<evidence type="ECO:0000313" key="3">
    <source>
        <dbReference type="Proteomes" id="UP000821866"/>
    </source>
</evidence>
<dbReference type="Proteomes" id="UP000821866">
    <property type="component" value="Chromosome 3"/>
</dbReference>
<keyword evidence="1" id="KW-0175">Coiled coil</keyword>
<feature type="coiled-coil region" evidence="1">
    <location>
        <begin position="96"/>
        <end position="123"/>
    </location>
</feature>
<gene>
    <name evidence="2" type="ORF">HPB51_003039</name>
</gene>
<evidence type="ECO:0000256" key="1">
    <source>
        <dbReference type="SAM" id="Coils"/>
    </source>
</evidence>
<dbReference type="EMBL" id="JABSTU010000005">
    <property type="protein sequence ID" value="KAH8029707.1"/>
    <property type="molecule type" value="Genomic_DNA"/>
</dbReference>
<proteinExistence type="predicted"/>
<comment type="caution">
    <text evidence="2">The sequence shown here is derived from an EMBL/GenBank/DDBJ whole genome shotgun (WGS) entry which is preliminary data.</text>
</comment>
<sequence>MIMRDAVAEGSGNFDHLGFFNVRKPTRPRPSAGGEDCNGLFLNGVDPNLIGFNTGSDGSHQDKALHSTILEHEASIEARLLLTDPTADKPKLTGFHERLSARKNKLLKINEALEERLADEELEAEYVGAAEYNEQAISMLAETRCKIDGLDMGDYTAGDAYRSKEKVIVDEKKFDVETKNDLS</sequence>
<accession>A0A9J6E569</accession>
<reference evidence="2" key="2">
    <citation type="submission" date="2021-09" db="EMBL/GenBank/DDBJ databases">
        <authorList>
            <person name="Jia N."/>
            <person name="Wang J."/>
            <person name="Shi W."/>
            <person name="Du L."/>
            <person name="Sun Y."/>
            <person name="Zhan W."/>
            <person name="Jiang J."/>
            <person name="Wang Q."/>
            <person name="Zhang B."/>
            <person name="Ji P."/>
            <person name="Sakyi L.B."/>
            <person name="Cui X."/>
            <person name="Yuan T."/>
            <person name="Jiang B."/>
            <person name="Yang W."/>
            <person name="Lam T.T.-Y."/>
            <person name="Chang Q."/>
            <person name="Ding S."/>
            <person name="Wang X."/>
            <person name="Zhu J."/>
            <person name="Ruan X."/>
            <person name="Zhao L."/>
            <person name="Wei J."/>
            <person name="Que T."/>
            <person name="Du C."/>
            <person name="Cheng J."/>
            <person name="Dai P."/>
            <person name="Han X."/>
            <person name="Huang E."/>
            <person name="Gao Y."/>
            <person name="Liu J."/>
            <person name="Shao H."/>
            <person name="Ye R."/>
            <person name="Li L."/>
            <person name="Wei W."/>
            <person name="Wang X."/>
            <person name="Wang C."/>
            <person name="Huo Q."/>
            <person name="Li W."/>
            <person name="Guo W."/>
            <person name="Chen H."/>
            <person name="Chen S."/>
            <person name="Zhou L."/>
            <person name="Zhou L."/>
            <person name="Ni X."/>
            <person name="Tian J."/>
            <person name="Zhou Y."/>
            <person name="Sheng Y."/>
            <person name="Liu T."/>
            <person name="Pan Y."/>
            <person name="Xia L."/>
            <person name="Li J."/>
            <person name="Zhao F."/>
            <person name="Cao W."/>
        </authorList>
    </citation>
    <scope>NUCLEOTIDE SEQUENCE</scope>
    <source>
        <strain evidence="2">Rmic-2018</strain>
        <tissue evidence="2">Larvae</tissue>
    </source>
</reference>
<name>A0A9J6E569_RHIMP</name>
<evidence type="ECO:0000313" key="2">
    <source>
        <dbReference type="EMBL" id="KAH8029707.1"/>
    </source>
</evidence>
<dbReference type="AlphaFoldDB" id="A0A9J6E569"/>
<reference evidence="2" key="1">
    <citation type="journal article" date="2020" name="Cell">
        <title>Large-Scale Comparative Analyses of Tick Genomes Elucidate Their Genetic Diversity and Vector Capacities.</title>
        <authorList>
            <consortium name="Tick Genome and Microbiome Consortium (TIGMIC)"/>
            <person name="Jia N."/>
            <person name="Wang J."/>
            <person name="Shi W."/>
            <person name="Du L."/>
            <person name="Sun Y."/>
            <person name="Zhan W."/>
            <person name="Jiang J.F."/>
            <person name="Wang Q."/>
            <person name="Zhang B."/>
            <person name="Ji P."/>
            <person name="Bell-Sakyi L."/>
            <person name="Cui X.M."/>
            <person name="Yuan T.T."/>
            <person name="Jiang B.G."/>
            <person name="Yang W.F."/>
            <person name="Lam T.T."/>
            <person name="Chang Q.C."/>
            <person name="Ding S.J."/>
            <person name="Wang X.J."/>
            <person name="Zhu J.G."/>
            <person name="Ruan X.D."/>
            <person name="Zhao L."/>
            <person name="Wei J.T."/>
            <person name="Ye R.Z."/>
            <person name="Que T.C."/>
            <person name="Du C.H."/>
            <person name="Zhou Y.H."/>
            <person name="Cheng J.X."/>
            <person name="Dai P.F."/>
            <person name="Guo W.B."/>
            <person name="Han X.H."/>
            <person name="Huang E.J."/>
            <person name="Li L.F."/>
            <person name="Wei W."/>
            <person name="Gao Y.C."/>
            <person name="Liu J.Z."/>
            <person name="Shao H.Z."/>
            <person name="Wang X."/>
            <person name="Wang C.C."/>
            <person name="Yang T.C."/>
            <person name="Huo Q.B."/>
            <person name="Li W."/>
            <person name="Chen H.Y."/>
            <person name="Chen S.E."/>
            <person name="Zhou L.G."/>
            <person name="Ni X.B."/>
            <person name="Tian J.H."/>
            <person name="Sheng Y."/>
            <person name="Liu T."/>
            <person name="Pan Y.S."/>
            <person name="Xia L.Y."/>
            <person name="Li J."/>
            <person name="Zhao F."/>
            <person name="Cao W.C."/>
        </authorList>
    </citation>
    <scope>NUCLEOTIDE SEQUENCE</scope>
    <source>
        <strain evidence="2">Rmic-2018</strain>
    </source>
</reference>